<reference evidence="1 2" key="1">
    <citation type="submission" date="2021-06" db="EMBL/GenBank/DDBJ databases">
        <authorList>
            <person name="Sun Q."/>
            <person name="Li D."/>
        </authorList>
    </citation>
    <scope>NUCLEOTIDE SEQUENCE [LARGE SCALE GENOMIC DNA]</scope>
    <source>
        <strain evidence="1 2">MSJ-2</strain>
    </source>
</reference>
<dbReference type="EMBL" id="JAHLQN010000001">
    <property type="protein sequence ID" value="MBU5627706.1"/>
    <property type="molecule type" value="Genomic_DNA"/>
</dbReference>
<keyword evidence="2" id="KW-1185">Reference proteome</keyword>
<evidence type="ECO:0000313" key="2">
    <source>
        <dbReference type="Proteomes" id="UP000787672"/>
    </source>
</evidence>
<organism evidence="1 2">
    <name type="scientific">Dysosmobacter acutus</name>
    <dbReference type="NCBI Taxonomy" id="2841504"/>
    <lineage>
        <taxon>Bacteria</taxon>
        <taxon>Bacillati</taxon>
        <taxon>Bacillota</taxon>
        <taxon>Clostridia</taxon>
        <taxon>Eubacteriales</taxon>
        <taxon>Oscillospiraceae</taxon>
        <taxon>Dysosmobacter</taxon>
    </lineage>
</organism>
<protein>
    <submittedName>
        <fullName evidence="1">Phage tail protein</fullName>
    </submittedName>
</protein>
<comment type="caution">
    <text evidence="1">The sequence shown here is derived from an EMBL/GenBank/DDBJ whole genome shotgun (WGS) entry which is preliminary data.</text>
</comment>
<sequence length="193" mass="20820">MATIGLDSIYYSIITDGESGETYATPVKLAKATKADLSVEFSEGTLYADDALCEAVKEFKSAKLTLGVDDLSAAAASALTGATIDQNKVLVHNAEDSAPYVAIGFRAKKSNGNYRYYWLYRGKFGIPSDSLETKGDSIKFAEKSIEGTFMRREKAGDDGSHAWKAQVDADDTGVQTSTISGWFTSVYEPDFTA</sequence>
<dbReference type="RefSeq" id="WP_216633050.1">
    <property type="nucleotide sequence ID" value="NZ_JAHLQN010000001.1"/>
</dbReference>
<dbReference type="Proteomes" id="UP000787672">
    <property type="component" value="Unassembled WGS sequence"/>
</dbReference>
<dbReference type="NCBIfam" id="TIGR01603">
    <property type="entry name" value="maj_tail_phi13"/>
    <property type="match status" value="1"/>
</dbReference>
<gene>
    <name evidence="1" type="ORF">KQI82_12380</name>
</gene>
<accession>A0ABS6FBS3</accession>
<evidence type="ECO:0000313" key="1">
    <source>
        <dbReference type="EMBL" id="MBU5627706.1"/>
    </source>
</evidence>
<dbReference type="InterPro" id="IPR006490">
    <property type="entry name" value="Maj_tail_phi13"/>
</dbReference>
<proteinExistence type="predicted"/>
<name>A0ABS6FBS3_9FIRM</name>